<accession>A0A1B6C2U8</accession>
<evidence type="ECO:0000256" key="1">
    <source>
        <dbReference type="SAM" id="MobiDB-lite"/>
    </source>
</evidence>
<name>A0A1B6C2U8_9HEMI</name>
<organism evidence="2">
    <name type="scientific">Clastoptera arizonana</name>
    <name type="common">Arizona spittle bug</name>
    <dbReference type="NCBI Taxonomy" id="38151"/>
    <lineage>
        <taxon>Eukaryota</taxon>
        <taxon>Metazoa</taxon>
        <taxon>Ecdysozoa</taxon>
        <taxon>Arthropoda</taxon>
        <taxon>Hexapoda</taxon>
        <taxon>Insecta</taxon>
        <taxon>Pterygota</taxon>
        <taxon>Neoptera</taxon>
        <taxon>Paraneoptera</taxon>
        <taxon>Hemiptera</taxon>
        <taxon>Auchenorrhyncha</taxon>
        <taxon>Cercopoidea</taxon>
        <taxon>Clastopteridae</taxon>
        <taxon>Clastoptera</taxon>
    </lineage>
</organism>
<dbReference type="EMBL" id="GEDC01029773">
    <property type="protein sequence ID" value="JAS07525.1"/>
    <property type="molecule type" value="Transcribed_RNA"/>
</dbReference>
<feature type="compositionally biased region" description="Basic and acidic residues" evidence="1">
    <location>
        <begin position="33"/>
        <end position="50"/>
    </location>
</feature>
<dbReference type="AlphaFoldDB" id="A0A1B6C2U8"/>
<feature type="non-terminal residue" evidence="2">
    <location>
        <position position="1"/>
    </location>
</feature>
<protein>
    <submittedName>
        <fullName evidence="2">Uncharacterized protein</fullName>
    </submittedName>
</protein>
<gene>
    <name evidence="2" type="ORF">g.172</name>
</gene>
<feature type="region of interest" description="Disordered" evidence="1">
    <location>
        <begin position="33"/>
        <end position="110"/>
    </location>
</feature>
<reference evidence="2" key="1">
    <citation type="submission" date="2015-12" db="EMBL/GenBank/DDBJ databases">
        <title>De novo transcriptome assembly of four potential Pierce s Disease insect vectors from Arizona vineyards.</title>
        <authorList>
            <person name="Tassone E.E."/>
        </authorList>
    </citation>
    <scope>NUCLEOTIDE SEQUENCE</scope>
</reference>
<evidence type="ECO:0000313" key="2">
    <source>
        <dbReference type="EMBL" id="JAS07525.1"/>
    </source>
</evidence>
<sequence>SLRPRGRTRSDWPQFRSLRKTCRRVILPIKESQTERKCTKENNNDEERKAIVPPTPAPRKLLSHTNKQISAKHTYQNIPIPITPNSSANIDESNDSVQNSHCKLTSTQLD</sequence>
<proteinExistence type="predicted"/>
<feature type="non-terminal residue" evidence="2">
    <location>
        <position position="110"/>
    </location>
</feature>
<feature type="compositionally biased region" description="Polar residues" evidence="1">
    <location>
        <begin position="63"/>
        <end position="110"/>
    </location>
</feature>